<keyword evidence="4" id="KW-1185">Reference proteome</keyword>
<feature type="domain" description="Gfo/Idh/MocA-like oxidoreductase N-terminal" evidence="1">
    <location>
        <begin position="21"/>
        <end position="127"/>
    </location>
</feature>
<dbReference type="RefSeq" id="WP_141608734.1">
    <property type="nucleotide sequence ID" value="NZ_VIGC02000004.1"/>
</dbReference>
<dbReference type="Gene3D" id="3.30.360.10">
    <property type="entry name" value="Dihydrodipicolinate Reductase, domain 2"/>
    <property type="match status" value="1"/>
</dbReference>
<name>A0A540VK47_9CHLR</name>
<proteinExistence type="predicted"/>
<accession>A0A540VK47</accession>
<dbReference type="PANTHER" id="PTHR43708:SF8">
    <property type="entry name" value="OXIDOREDUCTASE"/>
    <property type="match status" value="1"/>
</dbReference>
<evidence type="ECO:0000259" key="2">
    <source>
        <dbReference type="Pfam" id="PF22725"/>
    </source>
</evidence>
<dbReference type="AlphaFoldDB" id="A0A540VK47"/>
<dbReference type="Gene3D" id="3.40.50.720">
    <property type="entry name" value="NAD(P)-binding Rossmann-like Domain"/>
    <property type="match status" value="1"/>
</dbReference>
<evidence type="ECO:0000313" key="4">
    <source>
        <dbReference type="Proteomes" id="UP000317371"/>
    </source>
</evidence>
<dbReference type="Pfam" id="PF01408">
    <property type="entry name" value="GFO_IDH_MocA"/>
    <property type="match status" value="1"/>
</dbReference>
<dbReference type="OrthoDB" id="9815825at2"/>
<evidence type="ECO:0000259" key="1">
    <source>
        <dbReference type="Pfam" id="PF01408"/>
    </source>
</evidence>
<dbReference type="InterPro" id="IPR055170">
    <property type="entry name" value="GFO_IDH_MocA-like_dom"/>
</dbReference>
<reference evidence="3 4" key="1">
    <citation type="submission" date="2019-06" db="EMBL/GenBank/DDBJ databases">
        <title>Genome sequence of Litorilinea aerophila BAA-2444.</title>
        <authorList>
            <person name="Maclea K.S."/>
            <person name="Maurais E.G."/>
            <person name="Iannazzi L.C."/>
        </authorList>
    </citation>
    <scope>NUCLEOTIDE SEQUENCE [LARGE SCALE GENOMIC DNA]</scope>
    <source>
        <strain evidence="3 4">ATCC BAA-2444</strain>
    </source>
</reference>
<dbReference type="EMBL" id="VIGC01000004">
    <property type="protein sequence ID" value="TQE97138.1"/>
    <property type="molecule type" value="Genomic_DNA"/>
</dbReference>
<sequence length="331" mass="37242">MDPIRMAQYGTKHGHAAGKLLAMLNNPDVELAGVYEPDPERRAALMAEPGPFQEVRWFDHKEELLDDPTIVAVASEGLNAESLDQTEELVAAGKHVWYDKPAGDNWPQWQRVVAQARQKGLHIQMGYMFRYHHGFRQVAEWARSGLLGHVFAIRAHMSTHLTVAQRAVISQHAGGIFYDLAGHMLDQIVWILGRPQKVTAFLRNDSGLVPAFRDNTLGVFEFERALAYVDIAAMEPRPMARRFEVYGDRGSAIIVDPFEPARTLRLCLEEAAGGYEQGEHFLPLPPQTRQEMYQAELIAFLATIRGHQLPDRPLDHELLVQETLLRATGGI</sequence>
<protein>
    <submittedName>
        <fullName evidence="3">Gfo/Idh/MocA family oxidoreductase</fullName>
    </submittedName>
</protein>
<dbReference type="InterPro" id="IPR036291">
    <property type="entry name" value="NAD(P)-bd_dom_sf"/>
</dbReference>
<gene>
    <name evidence="3" type="ORF">FKZ61_03695</name>
</gene>
<dbReference type="Pfam" id="PF22725">
    <property type="entry name" value="GFO_IDH_MocA_C3"/>
    <property type="match status" value="1"/>
</dbReference>
<evidence type="ECO:0000313" key="3">
    <source>
        <dbReference type="EMBL" id="TQE97138.1"/>
    </source>
</evidence>
<dbReference type="SUPFAM" id="SSF55347">
    <property type="entry name" value="Glyceraldehyde-3-phosphate dehydrogenase-like, C-terminal domain"/>
    <property type="match status" value="1"/>
</dbReference>
<dbReference type="Proteomes" id="UP000317371">
    <property type="component" value="Unassembled WGS sequence"/>
</dbReference>
<dbReference type="GO" id="GO:0000166">
    <property type="term" value="F:nucleotide binding"/>
    <property type="evidence" value="ECO:0007669"/>
    <property type="project" value="InterPro"/>
</dbReference>
<dbReference type="InterPro" id="IPR051317">
    <property type="entry name" value="Gfo/Idh/MocA_oxidoreduct"/>
</dbReference>
<dbReference type="PANTHER" id="PTHR43708">
    <property type="entry name" value="CONSERVED EXPRESSED OXIDOREDUCTASE (EUROFUNG)"/>
    <property type="match status" value="1"/>
</dbReference>
<organism evidence="3 4">
    <name type="scientific">Litorilinea aerophila</name>
    <dbReference type="NCBI Taxonomy" id="1204385"/>
    <lineage>
        <taxon>Bacteria</taxon>
        <taxon>Bacillati</taxon>
        <taxon>Chloroflexota</taxon>
        <taxon>Caldilineae</taxon>
        <taxon>Caldilineales</taxon>
        <taxon>Caldilineaceae</taxon>
        <taxon>Litorilinea</taxon>
    </lineage>
</organism>
<feature type="domain" description="GFO/IDH/MocA-like oxidoreductase" evidence="2">
    <location>
        <begin position="135"/>
        <end position="252"/>
    </location>
</feature>
<dbReference type="SUPFAM" id="SSF51735">
    <property type="entry name" value="NAD(P)-binding Rossmann-fold domains"/>
    <property type="match status" value="1"/>
</dbReference>
<comment type="caution">
    <text evidence="3">The sequence shown here is derived from an EMBL/GenBank/DDBJ whole genome shotgun (WGS) entry which is preliminary data.</text>
</comment>
<dbReference type="InterPro" id="IPR000683">
    <property type="entry name" value="Gfo/Idh/MocA-like_OxRdtase_N"/>
</dbReference>
<dbReference type="InParanoid" id="A0A540VK47"/>